<feature type="transmembrane region" description="Helical" evidence="7">
    <location>
        <begin position="106"/>
        <end position="129"/>
    </location>
</feature>
<evidence type="ECO:0000256" key="3">
    <source>
        <dbReference type="ARBA" id="ARBA00022475"/>
    </source>
</evidence>
<feature type="domain" description="ABC transmembrane type-1" evidence="9">
    <location>
        <begin position="70"/>
        <end position="269"/>
    </location>
</feature>
<evidence type="ECO:0000256" key="4">
    <source>
        <dbReference type="ARBA" id="ARBA00022692"/>
    </source>
</evidence>
<dbReference type="InterPro" id="IPR000515">
    <property type="entry name" value="MetI-like"/>
</dbReference>
<dbReference type="SUPFAM" id="SSF161098">
    <property type="entry name" value="MetI-like"/>
    <property type="match status" value="1"/>
</dbReference>
<evidence type="ECO:0000313" key="11">
    <source>
        <dbReference type="Proteomes" id="UP001501102"/>
    </source>
</evidence>
<comment type="similarity">
    <text evidence="7">Belongs to the binding-protein-dependent transport system permease family.</text>
</comment>
<evidence type="ECO:0000256" key="2">
    <source>
        <dbReference type="ARBA" id="ARBA00022448"/>
    </source>
</evidence>
<keyword evidence="4 7" id="KW-0812">Transmembrane</keyword>
<dbReference type="PANTHER" id="PTHR32243:SF18">
    <property type="entry name" value="INNER MEMBRANE ABC TRANSPORTER PERMEASE PROTEIN YCJP"/>
    <property type="match status" value="1"/>
</dbReference>
<gene>
    <name evidence="10" type="ORF">GCM10020221_30700</name>
</gene>
<dbReference type="Gene3D" id="1.10.3720.10">
    <property type="entry name" value="MetI-like"/>
    <property type="match status" value="1"/>
</dbReference>
<dbReference type="Proteomes" id="UP001501102">
    <property type="component" value="Unassembled WGS sequence"/>
</dbReference>
<keyword evidence="5 7" id="KW-1133">Transmembrane helix</keyword>
<dbReference type="InterPro" id="IPR050901">
    <property type="entry name" value="BP-dep_ABC_trans_perm"/>
</dbReference>
<sequence length="269" mass="29793">MRRSLFGRIWPGATAVVLFLGFVFPVYWMFATAFKANKDIVGDTPVWFPTSPTTEHFRRAVEADGFWTFVANSLITTVVAVLLSLVIALLASFAIARMRFRGRRGFILVMMMAQMAPWEVMVIAYYMLVRDADMLNSLPPLIAIYTLCVLPFTVLTLRGYVAAVPKELEESAMVDGCTRPQAFRKVIFPLLAPGLMATSLFGFITTWKRVPLRPHPEQGPLGTDAAAVAHRVPHHVRRRLGRHDGRPPRSSPSRSSSSSSSSSAGPLEA</sequence>
<accession>A0ABP6JK46</accession>
<name>A0ABP6JK46_STRTU</name>
<evidence type="ECO:0000259" key="9">
    <source>
        <dbReference type="PROSITE" id="PS50928"/>
    </source>
</evidence>
<protein>
    <submittedName>
        <fullName evidence="10">Carbohydrate ABC transporter permease</fullName>
    </submittedName>
</protein>
<dbReference type="Pfam" id="PF00528">
    <property type="entry name" value="BPD_transp_1"/>
    <property type="match status" value="1"/>
</dbReference>
<comment type="caution">
    <text evidence="10">The sequence shown here is derived from an EMBL/GenBank/DDBJ whole genome shotgun (WGS) entry which is preliminary data.</text>
</comment>
<keyword evidence="6 7" id="KW-0472">Membrane</keyword>
<dbReference type="CDD" id="cd06261">
    <property type="entry name" value="TM_PBP2"/>
    <property type="match status" value="1"/>
</dbReference>
<dbReference type="EMBL" id="BAAAXZ010000115">
    <property type="protein sequence ID" value="GAA2932776.1"/>
    <property type="molecule type" value="Genomic_DNA"/>
</dbReference>
<feature type="transmembrane region" description="Helical" evidence="7">
    <location>
        <begin position="141"/>
        <end position="165"/>
    </location>
</feature>
<dbReference type="InterPro" id="IPR035906">
    <property type="entry name" value="MetI-like_sf"/>
</dbReference>
<comment type="subcellular location">
    <subcellularLocation>
        <location evidence="1 7">Cell membrane</location>
        <topology evidence="1 7">Multi-pass membrane protein</topology>
    </subcellularLocation>
</comment>
<dbReference type="PANTHER" id="PTHR32243">
    <property type="entry name" value="MALTOSE TRANSPORT SYSTEM PERMEASE-RELATED"/>
    <property type="match status" value="1"/>
</dbReference>
<evidence type="ECO:0000256" key="5">
    <source>
        <dbReference type="ARBA" id="ARBA00022989"/>
    </source>
</evidence>
<reference evidence="11" key="1">
    <citation type="journal article" date="2019" name="Int. J. Syst. Evol. Microbiol.">
        <title>The Global Catalogue of Microorganisms (GCM) 10K type strain sequencing project: providing services to taxonomists for standard genome sequencing and annotation.</title>
        <authorList>
            <consortium name="The Broad Institute Genomics Platform"/>
            <consortium name="The Broad Institute Genome Sequencing Center for Infectious Disease"/>
            <person name="Wu L."/>
            <person name="Ma J."/>
        </authorList>
    </citation>
    <scope>NUCLEOTIDE SEQUENCE [LARGE SCALE GENOMIC DNA]</scope>
    <source>
        <strain evidence="11">JCM 4087</strain>
    </source>
</reference>
<keyword evidence="11" id="KW-1185">Reference proteome</keyword>
<evidence type="ECO:0000313" key="10">
    <source>
        <dbReference type="EMBL" id="GAA2932776.1"/>
    </source>
</evidence>
<keyword evidence="2 7" id="KW-0813">Transport</keyword>
<organism evidence="10 11">
    <name type="scientific">Streptomyces thioluteus</name>
    <dbReference type="NCBI Taxonomy" id="66431"/>
    <lineage>
        <taxon>Bacteria</taxon>
        <taxon>Bacillati</taxon>
        <taxon>Actinomycetota</taxon>
        <taxon>Actinomycetes</taxon>
        <taxon>Kitasatosporales</taxon>
        <taxon>Streptomycetaceae</taxon>
        <taxon>Streptomyces</taxon>
    </lineage>
</organism>
<proteinExistence type="inferred from homology"/>
<feature type="transmembrane region" description="Helical" evidence="7">
    <location>
        <begin position="186"/>
        <end position="207"/>
    </location>
</feature>
<evidence type="ECO:0000256" key="7">
    <source>
        <dbReference type="RuleBase" id="RU363032"/>
    </source>
</evidence>
<evidence type="ECO:0000256" key="6">
    <source>
        <dbReference type="ARBA" id="ARBA00023136"/>
    </source>
</evidence>
<feature type="region of interest" description="Disordered" evidence="8">
    <location>
        <begin position="236"/>
        <end position="269"/>
    </location>
</feature>
<feature type="transmembrane region" description="Helical" evidence="7">
    <location>
        <begin position="12"/>
        <end position="30"/>
    </location>
</feature>
<feature type="compositionally biased region" description="Low complexity" evidence="8">
    <location>
        <begin position="251"/>
        <end position="263"/>
    </location>
</feature>
<keyword evidence="3" id="KW-1003">Cell membrane</keyword>
<evidence type="ECO:0000256" key="8">
    <source>
        <dbReference type="SAM" id="MobiDB-lite"/>
    </source>
</evidence>
<dbReference type="PROSITE" id="PS50928">
    <property type="entry name" value="ABC_TM1"/>
    <property type="match status" value="1"/>
</dbReference>
<feature type="transmembrane region" description="Helical" evidence="7">
    <location>
        <begin position="66"/>
        <end position="94"/>
    </location>
</feature>
<evidence type="ECO:0000256" key="1">
    <source>
        <dbReference type="ARBA" id="ARBA00004651"/>
    </source>
</evidence>